<evidence type="ECO:0000313" key="2">
    <source>
        <dbReference type="EMBL" id="PSS24946.1"/>
    </source>
</evidence>
<dbReference type="GeneID" id="36573637"/>
<reference evidence="2 3" key="1">
    <citation type="journal article" date="2018" name="New Phytol.">
        <title>Comparative genomics and transcriptomics depict ericoid mycorrhizal fungi as versatile saprotrophs and plant mutualists.</title>
        <authorList>
            <person name="Martino E."/>
            <person name="Morin E."/>
            <person name="Grelet G.A."/>
            <person name="Kuo A."/>
            <person name="Kohler A."/>
            <person name="Daghino S."/>
            <person name="Barry K.W."/>
            <person name="Cichocki N."/>
            <person name="Clum A."/>
            <person name="Dockter R.B."/>
            <person name="Hainaut M."/>
            <person name="Kuo R.C."/>
            <person name="LaButti K."/>
            <person name="Lindahl B.D."/>
            <person name="Lindquist E.A."/>
            <person name="Lipzen A."/>
            <person name="Khouja H.R."/>
            <person name="Magnuson J."/>
            <person name="Murat C."/>
            <person name="Ohm R.A."/>
            <person name="Singer S.W."/>
            <person name="Spatafora J.W."/>
            <person name="Wang M."/>
            <person name="Veneault-Fourrey C."/>
            <person name="Henrissat B."/>
            <person name="Grigoriev I.V."/>
            <person name="Martin F.M."/>
            <person name="Perotto S."/>
        </authorList>
    </citation>
    <scope>NUCLEOTIDE SEQUENCE [LARGE SCALE GENOMIC DNA]</scope>
    <source>
        <strain evidence="2 3">ATCC 22711</strain>
    </source>
</reference>
<feature type="signal peptide" evidence="1">
    <location>
        <begin position="1"/>
        <end position="23"/>
    </location>
</feature>
<dbReference type="Proteomes" id="UP000241818">
    <property type="component" value="Unassembled WGS sequence"/>
</dbReference>
<dbReference type="AlphaFoldDB" id="A0A2T3B9D8"/>
<dbReference type="RefSeq" id="XP_024723545.1">
    <property type="nucleotide sequence ID" value="XM_024865556.1"/>
</dbReference>
<dbReference type="EMBL" id="KZ679007">
    <property type="protein sequence ID" value="PSS24946.1"/>
    <property type="molecule type" value="Genomic_DNA"/>
</dbReference>
<name>A0A2T3B9D8_AMORE</name>
<dbReference type="OrthoDB" id="3798869at2759"/>
<proteinExistence type="predicted"/>
<organism evidence="2 3">
    <name type="scientific">Amorphotheca resinae ATCC 22711</name>
    <dbReference type="NCBI Taxonomy" id="857342"/>
    <lineage>
        <taxon>Eukaryota</taxon>
        <taxon>Fungi</taxon>
        <taxon>Dikarya</taxon>
        <taxon>Ascomycota</taxon>
        <taxon>Pezizomycotina</taxon>
        <taxon>Leotiomycetes</taxon>
        <taxon>Helotiales</taxon>
        <taxon>Amorphothecaceae</taxon>
        <taxon>Amorphotheca</taxon>
    </lineage>
</organism>
<evidence type="ECO:0000313" key="3">
    <source>
        <dbReference type="Proteomes" id="UP000241818"/>
    </source>
</evidence>
<protein>
    <submittedName>
        <fullName evidence="2">Uncharacterized protein</fullName>
    </submittedName>
</protein>
<dbReference type="InParanoid" id="A0A2T3B9D8"/>
<accession>A0A2T3B9D8</accession>
<feature type="chain" id="PRO_5015424105" evidence="1">
    <location>
        <begin position="24"/>
        <end position="324"/>
    </location>
</feature>
<keyword evidence="1" id="KW-0732">Signal</keyword>
<gene>
    <name evidence="2" type="ORF">M430DRAFT_272374</name>
</gene>
<evidence type="ECO:0000256" key="1">
    <source>
        <dbReference type="SAM" id="SignalP"/>
    </source>
</evidence>
<keyword evidence="3" id="KW-1185">Reference proteome</keyword>
<sequence>MGAPMTWLLRLFALLGLLSLSLAHPLTAISTTDDIFIRNIDQPSNDTTLDTPDDGFHLDKRGIAKYSTEEQKALRTLASGIDELLDDGDVVFFVGNSGSYLINPFDTTKYHMKAIPNSKAKKYGTPGYIPTRKGLERYWEKIVGPTLLEKQIERIILVDHSGSGQSVDGFRRSLLDACQIGVEKSHGAANGLKARQQLSEFPMYLVNVIDASRADRSRPVIDPKTVPVLAKLTTGGRNLVNVMVGGERHPRVQPEYPPTKWDIAAKDCASAQEKADAKAMRDDIINWNKNHGGLIGSPVAPSSNKKTKKPLPKGLKKLMLWTLT</sequence>